<protein>
    <submittedName>
        <fullName evidence="2">Plasmid stabilization system protein ParE</fullName>
    </submittedName>
</protein>
<accession>A0A4R7S1F3</accession>
<evidence type="ECO:0000256" key="1">
    <source>
        <dbReference type="ARBA" id="ARBA00022649"/>
    </source>
</evidence>
<dbReference type="InterPro" id="IPR007712">
    <property type="entry name" value="RelE/ParE_toxin"/>
</dbReference>
<dbReference type="RefSeq" id="WP_133795406.1">
    <property type="nucleotide sequence ID" value="NZ_SOCA01000003.1"/>
</dbReference>
<dbReference type="InterPro" id="IPR035093">
    <property type="entry name" value="RelE/ParE_toxin_dom_sf"/>
</dbReference>
<dbReference type="Pfam" id="PF05016">
    <property type="entry name" value="ParE_toxin"/>
    <property type="match status" value="1"/>
</dbReference>
<gene>
    <name evidence="2" type="ORF">EI77_02360</name>
</gene>
<dbReference type="EMBL" id="SOCA01000003">
    <property type="protein sequence ID" value="TDU71238.1"/>
    <property type="molecule type" value="Genomic_DNA"/>
</dbReference>
<proteinExistence type="predicted"/>
<name>A0A4R7S1F3_9BACT</name>
<comment type="caution">
    <text evidence="2">The sequence shown here is derived from an EMBL/GenBank/DDBJ whole genome shotgun (WGS) entry which is preliminary data.</text>
</comment>
<dbReference type="Proteomes" id="UP000295662">
    <property type="component" value="Unassembled WGS sequence"/>
</dbReference>
<evidence type="ECO:0000313" key="2">
    <source>
        <dbReference type="EMBL" id="TDU71238.1"/>
    </source>
</evidence>
<dbReference type="OrthoDB" id="9809155at2"/>
<sequence>MKRPELIWTADGEADLRKLYNWMEEHSEQAGDHFIVVVDSALELLRSFPEMAPMYEPPFRRLLIGKRDIGLFYAVEGRRIVVHAIAFLNGDSSQIQRRLGLWS</sequence>
<keyword evidence="1" id="KW-1277">Toxin-antitoxin system</keyword>
<keyword evidence="3" id="KW-1185">Reference proteome</keyword>
<dbReference type="Gene3D" id="3.30.2310.20">
    <property type="entry name" value="RelE-like"/>
    <property type="match status" value="1"/>
</dbReference>
<organism evidence="2 3">
    <name type="scientific">Prosthecobacter fusiformis</name>
    <dbReference type="NCBI Taxonomy" id="48464"/>
    <lineage>
        <taxon>Bacteria</taxon>
        <taxon>Pseudomonadati</taxon>
        <taxon>Verrucomicrobiota</taxon>
        <taxon>Verrucomicrobiia</taxon>
        <taxon>Verrucomicrobiales</taxon>
        <taxon>Verrucomicrobiaceae</taxon>
        <taxon>Prosthecobacter</taxon>
    </lineage>
</organism>
<reference evidence="2 3" key="1">
    <citation type="submission" date="2019-03" db="EMBL/GenBank/DDBJ databases">
        <title>Genomic Encyclopedia of Archaeal and Bacterial Type Strains, Phase II (KMG-II): from individual species to whole genera.</title>
        <authorList>
            <person name="Goeker M."/>
        </authorList>
    </citation>
    <scope>NUCLEOTIDE SEQUENCE [LARGE SCALE GENOMIC DNA]</scope>
    <source>
        <strain evidence="2 3">ATCC 25309</strain>
    </source>
</reference>
<dbReference type="AlphaFoldDB" id="A0A4R7S1F3"/>
<evidence type="ECO:0000313" key="3">
    <source>
        <dbReference type="Proteomes" id="UP000295662"/>
    </source>
</evidence>